<evidence type="ECO:0000259" key="1">
    <source>
        <dbReference type="SMART" id="SM00748"/>
    </source>
</evidence>
<feature type="domain" description="HEPN" evidence="1">
    <location>
        <begin position="12"/>
        <end position="127"/>
    </location>
</feature>
<dbReference type="Gene3D" id="1.20.120.330">
    <property type="entry name" value="Nucleotidyltransferases domain 2"/>
    <property type="match status" value="1"/>
</dbReference>
<sequence length="139" mass="15230">MHSPGEPALGLLRRARDDAYVVDRLAQDPAAPDWVIGFHAQQTAENGIKAVLANANVLFPRTHNIAMLLALLKQNGIQPPDQDIFLERLTPFGVAARYDTGLDQSFSLNRERTRMETLALLEWAEAILSNAKNGSVGSP</sequence>
<dbReference type="Proteomes" id="UP001597158">
    <property type="component" value="Unassembled WGS sequence"/>
</dbReference>
<accession>A0ABW3WBR6</accession>
<dbReference type="InterPro" id="IPR007842">
    <property type="entry name" value="HEPN_dom"/>
</dbReference>
<proteinExistence type="predicted"/>
<dbReference type="Pfam" id="PF05168">
    <property type="entry name" value="HEPN"/>
    <property type="match status" value="1"/>
</dbReference>
<name>A0ABW3WBR6_9RHOO</name>
<comment type="caution">
    <text evidence="2">The sequence shown here is derived from an EMBL/GenBank/DDBJ whole genome shotgun (WGS) entry which is preliminary data.</text>
</comment>
<keyword evidence="3" id="KW-1185">Reference proteome</keyword>
<dbReference type="SMART" id="SM00748">
    <property type="entry name" value="HEPN"/>
    <property type="match status" value="1"/>
</dbReference>
<dbReference type="SUPFAM" id="SSF81593">
    <property type="entry name" value="Nucleotidyltransferase substrate binding subunit/domain"/>
    <property type="match status" value="1"/>
</dbReference>
<evidence type="ECO:0000313" key="3">
    <source>
        <dbReference type="Proteomes" id="UP001597158"/>
    </source>
</evidence>
<dbReference type="RefSeq" id="WP_277833426.1">
    <property type="nucleotide sequence ID" value="NZ_JARQZE010000008.1"/>
</dbReference>
<dbReference type="EMBL" id="JBHTMC010000014">
    <property type="protein sequence ID" value="MFD1263462.1"/>
    <property type="molecule type" value="Genomic_DNA"/>
</dbReference>
<organism evidence="2 3">
    <name type="scientific">Thauera mechernichensis</name>
    <dbReference type="NCBI Taxonomy" id="82788"/>
    <lineage>
        <taxon>Bacteria</taxon>
        <taxon>Pseudomonadati</taxon>
        <taxon>Pseudomonadota</taxon>
        <taxon>Betaproteobacteria</taxon>
        <taxon>Rhodocyclales</taxon>
        <taxon>Zoogloeaceae</taxon>
        <taxon>Thauera</taxon>
    </lineage>
</organism>
<gene>
    <name evidence="2" type="ORF">ACFQ4M_07675</name>
</gene>
<protein>
    <submittedName>
        <fullName evidence="2">HEPN domain-containing protein</fullName>
    </submittedName>
</protein>
<evidence type="ECO:0000313" key="2">
    <source>
        <dbReference type="EMBL" id="MFD1263462.1"/>
    </source>
</evidence>
<reference evidence="3" key="1">
    <citation type="journal article" date="2019" name="Int. J. Syst. Evol. Microbiol.">
        <title>The Global Catalogue of Microorganisms (GCM) 10K type strain sequencing project: providing services to taxonomists for standard genome sequencing and annotation.</title>
        <authorList>
            <consortium name="The Broad Institute Genomics Platform"/>
            <consortium name="The Broad Institute Genome Sequencing Center for Infectious Disease"/>
            <person name="Wu L."/>
            <person name="Ma J."/>
        </authorList>
    </citation>
    <scope>NUCLEOTIDE SEQUENCE [LARGE SCALE GENOMIC DNA]</scope>
    <source>
        <strain evidence="3">CCUG 48884</strain>
    </source>
</reference>